<dbReference type="KEGG" id="bpt:Bpet4199"/>
<dbReference type="CDD" id="cd19095">
    <property type="entry name" value="AKR_PA4992-like"/>
    <property type="match status" value="1"/>
</dbReference>
<dbReference type="STRING" id="94624.Bpet4199"/>
<dbReference type="Pfam" id="PF00248">
    <property type="entry name" value="Aldo_ket_red"/>
    <property type="match status" value="1"/>
</dbReference>
<evidence type="ECO:0000313" key="2">
    <source>
        <dbReference type="EMBL" id="CAP44547.1"/>
    </source>
</evidence>
<organism evidence="2 3">
    <name type="scientific">Bordetella petrii (strain ATCC BAA-461 / DSM 12804 / CCUG 43448 / CIP 107267 / Se-1111R)</name>
    <dbReference type="NCBI Taxonomy" id="340100"/>
    <lineage>
        <taxon>Bacteria</taxon>
        <taxon>Pseudomonadati</taxon>
        <taxon>Pseudomonadota</taxon>
        <taxon>Betaproteobacteria</taxon>
        <taxon>Burkholderiales</taxon>
        <taxon>Alcaligenaceae</taxon>
        <taxon>Bordetella</taxon>
    </lineage>
</organism>
<dbReference type="InterPro" id="IPR023210">
    <property type="entry name" value="NADP_OxRdtase_dom"/>
</dbReference>
<dbReference type="PANTHER" id="PTHR43312">
    <property type="entry name" value="D-THREO-ALDOSE 1-DEHYDROGENASE"/>
    <property type="match status" value="1"/>
</dbReference>
<dbReference type="AlphaFoldDB" id="A9IA58"/>
<dbReference type="PANTHER" id="PTHR43312:SF1">
    <property type="entry name" value="NADP-DEPENDENT OXIDOREDUCTASE DOMAIN-CONTAINING PROTEIN"/>
    <property type="match status" value="1"/>
</dbReference>
<evidence type="ECO:0000259" key="1">
    <source>
        <dbReference type="Pfam" id="PF00248"/>
    </source>
</evidence>
<sequence length="272" mass="29518">MQTRPIPSTQEPLPVIGVGTYRGFDVAPTGADGDRLARVLEALCAAGGTLIDSSPMYGRAERTVGELLDSYLPAASPFLATKVWITGREAGVRQTERSFKLLRADVIDLMQIHNLQDWQTHLPTLRALKEAGRIRYIGITHYTHSAYAEVERILHATPVDFLQINYSLEEREAESRLLGLAEARGVAVLCNRPFGGGGLLRRLRSKPLPAWAEEVGAQSWAQLAIKFVLAHPAITCAIPGTGNPISIAEDIAAANGPPLTAQQRATLVEAIR</sequence>
<dbReference type="InterPro" id="IPR053135">
    <property type="entry name" value="AKR2_Oxidoreductase"/>
</dbReference>
<dbReference type="Proteomes" id="UP000001225">
    <property type="component" value="Chromosome"/>
</dbReference>
<feature type="domain" description="NADP-dependent oxidoreductase" evidence="1">
    <location>
        <begin position="16"/>
        <end position="270"/>
    </location>
</feature>
<reference evidence="2 3" key="1">
    <citation type="journal article" date="2008" name="BMC Genomics">
        <title>The missing link: Bordetella petrii is endowed with both the metabolic versatility of environmental bacteria and virulence traits of pathogenic Bordetellae.</title>
        <authorList>
            <person name="Gross R."/>
            <person name="Guzman C.A."/>
            <person name="Sebaihia M."/>
            <person name="Martins Dos Santos V.A."/>
            <person name="Pieper D.H."/>
            <person name="Koebnik R."/>
            <person name="Lechner M."/>
            <person name="Bartels D."/>
            <person name="Buhrmester J."/>
            <person name="Choudhuri J.V."/>
            <person name="Ebensen T."/>
            <person name="Gaigalat L."/>
            <person name="Herrmann S."/>
            <person name="Khachane A.N."/>
            <person name="Larisch C."/>
            <person name="Link S."/>
            <person name="Linke B."/>
            <person name="Meyer F."/>
            <person name="Mormann S."/>
            <person name="Nakunst D."/>
            <person name="Rueckert C."/>
            <person name="Schneiker-Bekel S."/>
            <person name="Schulze K."/>
            <person name="Vorhoelter F.J."/>
            <person name="Yevsa T."/>
            <person name="Engle J.T."/>
            <person name="Goldman W.E."/>
            <person name="Puehler A."/>
            <person name="Goebel U.B."/>
            <person name="Goesmann A."/>
            <person name="Bloecker H."/>
            <person name="Kaiser O."/>
            <person name="Martinez-Arias R."/>
        </authorList>
    </citation>
    <scope>NUCLEOTIDE SEQUENCE [LARGE SCALE GENOMIC DNA]</scope>
    <source>
        <strain evidence="3">ATCC BAA-461 / DSM 12804 / CCUG 43448 / CIP 107267 / Se-1111R</strain>
    </source>
</reference>
<evidence type="ECO:0000313" key="3">
    <source>
        <dbReference type="Proteomes" id="UP000001225"/>
    </source>
</evidence>
<proteinExistence type="predicted"/>
<protein>
    <submittedName>
        <fullName evidence="2">Exported protein</fullName>
    </submittedName>
</protein>
<dbReference type="InterPro" id="IPR036812">
    <property type="entry name" value="NAD(P)_OxRdtase_dom_sf"/>
</dbReference>
<keyword evidence="3" id="KW-1185">Reference proteome</keyword>
<dbReference type="EMBL" id="AM902716">
    <property type="protein sequence ID" value="CAP44547.1"/>
    <property type="molecule type" value="Genomic_DNA"/>
</dbReference>
<dbReference type="SUPFAM" id="SSF51430">
    <property type="entry name" value="NAD(P)-linked oxidoreductase"/>
    <property type="match status" value="1"/>
</dbReference>
<gene>
    <name evidence="2" type="ordered locus">Bpet4199</name>
</gene>
<dbReference type="eggNOG" id="COG0656">
    <property type="taxonomic scope" value="Bacteria"/>
</dbReference>
<dbReference type="Gene3D" id="3.20.20.100">
    <property type="entry name" value="NADP-dependent oxidoreductase domain"/>
    <property type="match status" value="1"/>
</dbReference>
<name>A9IA58_BORPD</name>
<accession>A9IA58</accession>